<feature type="transmembrane region" description="Helical" evidence="7">
    <location>
        <begin position="120"/>
        <end position="139"/>
    </location>
</feature>
<keyword evidence="3 7" id="KW-1133">Transmembrane helix</keyword>
<evidence type="ECO:0000256" key="4">
    <source>
        <dbReference type="ARBA" id="ARBA00023136"/>
    </source>
</evidence>
<evidence type="ECO:0000256" key="6">
    <source>
        <dbReference type="ARBA" id="ARBA00029445"/>
    </source>
</evidence>
<accession>A0ABM1EHY6</accession>
<dbReference type="RefSeq" id="XP_014671807.1">
    <property type="nucleotide sequence ID" value="XM_014816321.1"/>
</dbReference>
<comment type="similarity">
    <text evidence="6">Belongs to the NALF family.</text>
</comment>
<dbReference type="PANTHER" id="PTHR15819">
    <property type="entry name" value="TRANSMEMBRANE PROTEIN FAM155"/>
    <property type="match status" value="1"/>
</dbReference>
<reference evidence="9" key="1">
    <citation type="submission" date="2025-08" db="UniProtKB">
        <authorList>
            <consortium name="RefSeq"/>
        </authorList>
    </citation>
    <scope>IDENTIFICATION</scope>
</reference>
<organism evidence="8 9">
    <name type="scientific">Priapulus caudatus</name>
    <name type="common">Priapulid worm</name>
    <dbReference type="NCBI Taxonomy" id="37621"/>
    <lineage>
        <taxon>Eukaryota</taxon>
        <taxon>Metazoa</taxon>
        <taxon>Ecdysozoa</taxon>
        <taxon>Scalidophora</taxon>
        <taxon>Priapulida</taxon>
        <taxon>Priapulimorpha</taxon>
        <taxon>Priapulimorphida</taxon>
        <taxon>Priapulidae</taxon>
        <taxon>Priapulus</taxon>
    </lineage>
</organism>
<keyword evidence="2 7" id="KW-0812">Transmembrane</keyword>
<evidence type="ECO:0000256" key="5">
    <source>
        <dbReference type="ARBA" id="ARBA00023180"/>
    </source>
</evidence>
<keyword evidence="4 7" id="KW-0472">Membrane</keyword>
<gene>
    <name evidence="9" type="primary">LOC106812437</name>
</gene>
<keyword evidence="5" id="KW-0325">Glycoprotein</keyword>
<comment type="subcellular location">
    <subcellularLocation>
        <location evidence="1">Membrane</location>
        <topology evidence="1">Multi-pass membrane protein</topology>
    </subcellularLocation>
</comment>
<evidence type="ECO:0000313" key="9">
    <source>
        <dbReference type="RefSeq" id="XP_014671807.1"/>
    </source>
</evidence>
<dbReference type="Proteomes" id="UP000695022">
    <property type="component" value="Unplaced"/>
</dbReference>
<protein>
    <submittedName>
        <fullName evidence="9">Uncharacterized protein LOC106812437</fullName>
    </submittedName>
</protein>
<evidence type="ECO:0000256" key="7">
    <source>
        <dbReference type="SAM" id="Phobius"/>
    </source>
</evidence>
<keyword evidence="8" id="KW-1185">Reference proteome</keyword>
<dbReference type="GeneID" id="106812437"/>
<dbReference type="InterPro" id="IPR055288">
    <property type="entry name" value="NALCN_aux_factor_1/2"/>
</dbReference>
<sequence length="142" mass="16361">MCSMMLPYRLDTMLIKPCYYFCEVVEQRCPYFLPHLIYAGEPAFLCIDRDIPDLYMQNVSKYGECPECYLPCHLSYDGATYDGELCHDLPGENRTLKPLHTCQTLNSASRTIPEFARRDAVFAALLGWVWSLAVMYFVVGFT</sequence>
<evidence type="ECO:0000313" key="8">
    <source>
        <dbReference type="Proteomes" id="UP000695022"/>
    </source>
</evidence>
<evidence type="ECO:0000256" key="1">
    <source>
        <dbReference type="ARBA" id="ARBA00004141"/>
    </source>
</evidence>
<proteinExistence type="inferred from homology"/>
<evidence type="ECO:0000256" key="3">
    <source>
        <dbReference type="ARBA" id="ARBA00022989"/>
    </source>
</evidence>
<name>A0ABM1EHY6_PRICU</name>
<dbReference type="PANTHER" id="PTHR15819:SF11">
    <property type="entry name" value="MID1, ISOFORM A"/>
    <property type="match status" value="1"/>
</dbReference>
<evidence type="ECO:0000256" key="2">
    <source>
        <dbReference type="ARBA" id="ARBA00022692"/>
    </source>
</evidence>